<evidence type="ECO:0000259" key="6">
    <source>
        <dbReference type="Pfam" id="PF00496"/>
    </source>
</evidence>
<evidence type="ECO:0000313" key="8">
    <source>
        <dbReference type="Proteomes" id="UP000253529"/>
    </source>
</evidence>
<evidence type="ECO:0000256" key="5">
    <source>
        <dbReference type="SAM" id="Phobius"/>
    </source>
</evidence>
<feature type="transmembrane region" description="Helical" evidence="5">
    <location>
        <begin position="93"/>
        <end position="114"/>
    </location>
</feature>
<comment type="caution">
    <text evidence="7">The sequence shown here is derived from an EMBL/GenBank/DDBJ whole genome shotgun (WGS) entry which is preliminary data.</text>
</comment>
<name>A0A366FRA9_9HYPH</name>
<evidence type="ECO:0000256" key="3">
    <source>
        <dbReference type="ARBA" id="ARBA00022729"/>
    </source>
</evidence>
<reference evidence="7 8" key="1">
    <citation type="submission" date="2018-06" db="EMBL/GenBank/DDBJ databases">
        <title>Genomic Encyclopedia of Type Strains, Phase IV (KMG-IV): sequencing the most valuable type-strain genomes for metagenomic binning, comparative biology and taxonomic classification.</title>
        <authorList>
            <person name="Goeker M."/>
        </authorList>
    </citation>
    <scope>NUCLEOTIDE SEQUENCE [LARGE SCALE GENOMIC DNA]</scope>
    <source>
        <strain evidence="7 8">DSM 24875</strain>
    </source>
</reference>
<feature type="domain" description="Solute-binding protein family 5" evidence="6">
    <location>
        <begin position="194"/>
        <end position="603"/>
    </location>
</feature>
<dbReference type="GO" id="GO:0042884">
    <property type="term" value="P:microcin transport"/>
    <property type="evidence" value="ECO:0007669"/>
    <property type="project" value="TreeGrafter"/>
</dbReference>
<evidence type="ECO:0000313" key="7">
    <source>
        <dbReference type="EMBL" id="RBP17192.1"/>
    </source>
</evidence>
<accession>A0A366FRA9</accession>
<dbReference type="InterPro" id="IPR039424">
    <property type="entry name" value="SBP_5"/>
</dbReference>
<dbReference type="PIRSF" id="PIRSF002741">
    <property type="entry name" value="MppA"/>
    <property type="match status" value="1"/>
</dbReference>
<gene>
    <name evidence="7" type="ORF">DFR50_10377</name>
</gene>
<feature type="compositionally biased region" description="Basic residues" evidence="4">
    <location>
        <begin position="11"/>
        <end position="27"/>
    </location>
</feature>
<comment type="similarity">
    <text evidence="2">Belongs to the bacterial solute-binding protein 5 family.</text>
</comment>
<dbReference type="GO" id="GO:0030288">
    <property type="term" value="C:outer membrane-bounded periplasmic space"/>
    <property type="evidence" value="ECO:0007669"/>
    <property type="project" value="TreeGrafter"/>
</dbReference>
<dbReference type="SUPFAM" id="SSF53850">
    <property type="entry name" value="Periplasmic binding protein-like II"/>
    <property type="match status" value="1"/>
</dbReference>
<keyword evidence="5" id="KW-1133">Transmembrane helix</keyword>
<dbReference type="EMBL" id="QNRK01000003">
    <property type="protein sequence ID" value="RBP17192.1"/>
    <property type="molecule type" value="Genomic_DNA"/>
</dbReference>
<protein>
    <submittedName>
        <fullName evidence="7">Peptide/nickel transport system substrate-binding protein</fullName>
    </submittedName>
</protein>
<keyword evidence="5" id="KW-0812">Transmembrane</keyword>
<dbReference type="Proteomes" id="UP000253529">
    <property type="component" value="Unassembled WGS sequence"/>
</dbReference>
<dbReference type="Gene3D" id="3.40.190.10">
    <property type="entry name" value="Periplasmic binding protein-like II"/>
    <property type="match status" value="1"/>
</dbReference>
<evidence type="ECO:0000256" key="2">
    <source>
        <dbReference type="ARBA" id="ARBA00005695"/>
    </source>
</evidence>
<comment type="subcellular location">
    <subcellularLocation>
        <location evidence="1">Periplasm</location>
    </subcellularLocation>
</comment>
<feature type="region of interest" description="Disordered" evidence="4">
    <location>
        <begin position="1"/>
        <end position="38"/>
    </location>
</feature>
<dbReference type="Pfam" id="PF00496">
    <property type="entry name" value="SBP_bac_5"/>
    <property type="match status" value="1"/>
</dbReference>
<keyword evidence="3" id="KW-0732">Signal</keyword>
<dbReference type="GO" id="GO:0015833">
    <property type="term" value="P:peptide transport"/>
    <property type="evidence" value="ECO:0007669"/>
    <property type="project" value="TreeGrafter"/>
</dbReference>
<keyword evidence="5" id="KW-0472">Membrane</keyword>
<dbReference type="InterPro" id="IPR000914">
    <property type="entry name" value="SBP_5_dom"/>
</dbReference>
<dbReference type="Gene3D" id="3.10.105.10">
    <property type="entry name" value="Dipeptide-binding Protein, Domain 3"/>
    <property type="match status" value="1"/>
</dbReference>
<sequence length="690" mass="75193">MNPSDLSRARAVPHRGSARKGLRSAVRRHYDPAAPPEAAPRRALSFHIRRDNPITISPPESVARDRLVRKAAFVDRTANGADPGAKLPAMVRLAIRCLLIAAFALAGLALAGLARAGPAAAIAMHGDPALPPGFPYFPYVNPEAPKGGRLNLAYLGAFDSLNPYNVKALSTAQGLVGNVYQSLMMRSADEPFTLYGLIAESVETDPAREHITFRLNPAARFSDGSPITSADVAFSFNLLRAKGRPQQRAAYSLVRRVDAPDPLTVRFDLTGADDRELPLTLAIMPVLSRAHTDAEHFEDQTLTIPVASGPYRVAEVVPGQRLTLRRNADYWARDLPVAKGLYNFDEIRIDYFRDAGAMFEAFKAGLVDVRVEDDPGRWRSEYGFPAARDGRIVRAVVPDGLPKGVSGFAFNTRRAMFADPAVREALASMFDFEWLNANLYAGAYRRSQGFFDDSALSSVGRPASQRERDLLAPFPGAVRTDVMEGTWRAPVSDGSGRDRTIAREAIERLEGAGYRMTDGRLVAPGGAPLAFEIMVTTRGEQRLALAYAHNLARIGVVADVRLVDEVQFQRRRARFDFDMTPGTWTASPSPGNEQRGRWSSSAADAEGAYNFAGAASPAIDAMIAAVLSAGSGDDFVAAVRALDRLLISGFYIVPFFYAPEQWIAYSAKLGRPEKTPLFGVDLAAWWRKAP</sequence>
<evidence type="ECO:0000256" key="4">
    <source>
        <dbReference type="SAM" id="MobiDB-lite"/>
    </source>
</evidence>
<dbReference type="GO" id="GO:1904680">
    <property type="term" value="F:peptide transmembrane transporter activity"/>
    <property type="evidence" value="ECO:0007669"/>
    <property type="project" value="TreeGrafter"/>
</dbReference>
<dbReference type="InterPro" id="IPR030678">
    <property type="entry name" value="Peptide/Ni-bd"/>
</dbReference>
<dbReference type="PANTHER" id="PTHR30290:SF64">
    <property type="entry name" value="ABC TRANSPORTER PERIPLASMIC BINDING PROTEIN"/>
    <property type="match status" value="1"/>
</dbReference>
<organism evidence="7 8">
    <name type="scientific">Roseiarcus fermentans</name>
    <dbReference type="NCBI Taxonomy" id="1473586"/>
    <lineage>
        <taxon>Bacteria</taxon>
        <taxon>Pseudomonadati</taxon>
        <taxon>Pseudomonadota</taxon>
        <taxon>Alphaproteobacteria</taxon>
        <taxon>Hyphomicrobiales</taxon>
        <taxon>Roseiarcaceae</taxon>
        <taxon>Roseiarcus</taxon>
    </lineage>
</organism>
<dbReference type="CDD" id="cd08497">
    <property type="entry name" value="MbnE-like"/>
    <property type="match status" value="1"/>
</dbReference>
<evidence type="ECO:0000256" key="1">
    <source>
        <dbReference type="ARBA" id="ARBA00004418"/>
    </source>
</evidence>
<dbReference type="AlphaFoldDB" id="A0A366FRA9"/>
<dbReference type="GO" id="GO:0043190">
    <property type="term" value="C:ATP-binding cassette (ABC) transporter complex"/>
    <property type="evidence" value="ECO:0007669"/>
    <property type="project" value="InterPro"/>
</dbReference>
<keyword evidence="8" id="KW-1185">Reference proteome</keyword>
<proteinExistence type="inferred from homology"/>
<dbReference type="PANTHER" id="PTHR30290">
    <property type="entry name" value="PERIPLASMIC BINDING COMPONENT OF ABC TRANSPORTER"/>
    <property type="match status" value="1"/>
</dbReference>